<reference evidence="1 2" key="1">
    <citation type="submission" date="2020-12" db="EMBL/GenBank/DDBJ databases">
        <title>Complete genome sequence of Erwinia phage pEa_SNUABM_5.</title>
        <authorList>
            <person name="Kim S.G."/>
            <person name="Lee S.B."/>
            <person name="Kwon J."/>
            <person name="Park S.C."/>
        </authorList>
    </citation>
    <scope>NUCLEOTIDE SEQUENCE [LARGE SCALE GENOMIC DNA]</scope>
</reference>
<proteinExistence type="predicted"/>
<sequence length="207" mass="21469">MKFTKGVVAALQLSSLGDAAGTAGGPTPVSWSVLLYKGAVPTFTEFNTAMNSPNFLNTTTTNREPYQNYQDLLVARDSDYLGGVSGRTPPQGMMQGVGKIELLLNNASAGNIAIVSGQTSRLTVINQDGTPTWFALVIAASSVIAQGTSSPMVGNASNIVFGCLGTVGDETSSADLRILGGKVFSNAANTNDQSKALNISNLILTFN</sequence>
<keyword evidence="2" id="KW-1185">Reference proteome</keyword>
<evidence type="ECO:0000313" key="2">
    <source>
        <dbReference type="Proteomes" id="UP000596123"/>
    </source>
</evidence>
<gene>
    <name evidence="1" type="ORF">pEaSNUABM5_00080</name>
</gene>
<organism evidence="1 2">
    <name type="scientific">Erwinia phage pEa_SNUABM_5</name>
    <dbReference type="NCBI Taxonomy" id="2797313"/>
    <lineage>
        <taxon>Viruses</taxon>
        <taxon>Duplodnaviria</taxon>
        <taxon>Heunggongvirae</taxon>
        <taxon>Uroviricota</taxon>
        <taxon>Caudoviricetes</taxon>
        <taxon>Rivsvirus</taxon>
        <taxon>Rivsvirus SNUABM5</taxon>
    </lineage>
</organism>
<dbReference type="EMBL" id="MW366843">
    <property type="protein sequence ID" value="QQO90222.1"/>
    <property type="molecule type" value="Genomic_DNA"/>
</dbReference>
<accession>A0A7T8EPZ4</accession>
<evidence type="ECO:0000313" key="1">
    <source>
        <dbReference type="EMBL" id="QQO90222.1"/>
    </source>
</evidence>
<protein>
    <submittedName>
        <fullName evidence="1">Uncharacterized protein</fullName>
    </submittedName>
</protein>
<name>A0A7T8EPZ4_9CAUD</name>
<dbReference type="Proteomes" id="UP000596123">
    <property type="component" value="Segment"/>
</dbReference>